<dbReference type="Proteomes" id="UP000694546">
    <property type="component" value="Chromosome 2"/>
</dbReference>
<keyword evidence="2" id="KW-1185">Reference proteome</keyword>
<protein>
    <submittedName>
        <fullName evidence="1">Uncharacterized protein</fullName>
    </submittedName>
</protein>
<reference evidence="1" key="2">
    <citation type="submission" date="2025-09" db="UniProtKB">
        <authorList>
            <consortium name="Ensembl"/>
        </authorList>
    </citation>
    <scope>IDENTIFICATION</scope>
</reference>
<dbReference type="AlphaFoldDB" id="A0A8C5D557"/>
<reference evidence="1" key="1">
    <citation type="submission" date="2025-08" db="UniProtKB">
        <authorList>
            <consortium name="Ensembl"/>
        </authorList>
    </citation>
    <scope>IDENTIFICATION</scope>
</reference>
<accession>A0A8C5D557</accession>
<evidence type="ECO:0000313" key="1">
    <source>
        <dbReference type="Ensembl" id="ENSGMOP00000067644.1"/>
    </source>
</evidence>
<dbReference type="OMA" id="CVNANSE"/>
<evidence type="ECO:0000313" key="2">
    <source>
        <dbReference type="Proteomes" id="UP000694546"/>
    </source>
</evidence>
<proteinExistence type="predicted"/>
<dbReference type="Ensembl" id="ENSGMOT00000027731.1">
    <property type="protein sequence ID" value="ENSGMOP00000067644.1"/>
    <property type="gene ID" value="ENSGMOG00000033610.1"/>
</dbReference>
<sequence length="97" mass="10667">MLFIFPKCLHANSARPFSDQADTVQFHPSAQVVMTAGLDQSILPLPGASSLTCRGTPHPSAWSATASRWVATGVKNKMFLHYDMMEWTRGASFLRQG</sequence>
<name>A0A8C5D557_GADMO</name>
<organism evidence="1 2">
    <name type="scientific">Gadus morhua</name>
    <name type="common">Atlantic cod</name>
    <dbReference type="NCBI Taxonomy" id="8049"/>
    <lineage>
        <taxon>Eukaryota</taxon>
        <taxon>Metazoa</taxon>
        <taxon>Chordata</taxon>
        <taxon>Craniata</taxon>
        <taxon>Vertebrata</taxon>
        <taxon>Euteleostomi</taxon>
        <taxon>Actinopterygii</taxon>
        <taxon>Neopterygii</taxon>
        <taxon>Teleostei</taxon>
        <taxon>Neoteleostei</taxon>
        <taxon>Acanthomorphata</taxon>
        <taxon>Zeiogadaria</taxon>
        <taxon>Gadariae</taxon>
        <taxon>Gadiformes</taxon>
        <taxon>Gadoidei</taxon>
        <taxon>Gadidae</taxon>
        <taxon>Gadus</taxon>
    </lineage>
</organism>